<evidence type="ECO:0000313" key="1">
    <source>
        <dbReference type="EMBL" id="CBJ49009.1"/>
    </source>
</evidence>
<dbReference type="EMBL" id="FN647841">
    <property type="protein sequence ID" value="CBJ49009.1"/>
    <property type="molecule type" value="Genomic_DNA"/>
</dbReference>
<dbReference type="OrthoDB" id="972532at2759"/>
<sequence length="255" mass="27696">MPESAGGAARERRARRDGPVAALHSAVLGEEVLPYSSAGRPVFSGHQNDLHSELDACFTPSVEYVLPGSEGSGIYAWCAEGGKLTKILKGHSSAVGRVLLVGPKYEVMASVRTHTALWMDAGLEPGQQAVGIHPGGGVSLSLGALHYAFGCPIVVLLSTPREHHVITWRECCWISSHALNSLSRMENSLHSRFLSLFSRKLLYGSSEKLWSLLLPGPTRLAQISRTYVHSEFGRVICNAVVCIEYHERLTEGRIV</sequence>
<dbReference type="AlphaFoldDB" id="D7FHZ8"/>
<dbReference type="EMBL" id="FN649751">
    <property type="protein sequence ID" value="CBJ49009.1"/>
    <property type="molecule type" value="Genomic_DNA"/>
</dbReference>
<dbReference type="Proteomes" id="UP000002630">
    <property type="component" value="Linkage Group LG26"/>
</dbReference>
<dbReference type="InParanoid" id="D7FHZ8"/>
<gene>
    <name evidence="1" type="ORF">Esi_0115_0057</name>
</gene>
<protein>
    <submittedName>
        <fullName evidence="1">Uncharacterized protein</fullName>
    </submittedName>
</protein>
<dbReference type="STRING" id="2880.D7FHZ8"/>
<name>D7FHZ8_ECTSI</name>
<proteinExistence type="predicted"/>
<organism evidence="1 2">
    <name type="scientific">Ectocarpus siliculosus</name>
    <name type="common">Brown alga</name>
    <name type="synonym">Conferva siliculosa</name>
    <dbReference type="NCBI Taxonomy" id="2880"/>
    <lineage>
        <taxon>Eukaryota</taxon>
        <taxon>Sar</taxon>
        <taxon>Stramenopiles</taxon>
        <taxon>Ochrophyta</taxon>
        <taxon>PX clade</taxon>
        <taxon>Phaeophyceae</taxon>
        <taxon>Ectocarpales</taxon>
        <taxon>Ectocarpaceae</taxon>
        <taxon>Ectocarpus</taxon>
    </lineage>
</organism>
<evidence type="ECO:0000313" key="2">
    <source>
        <dbReference type="Proteomes" id="UP000002630"/>
    </source>
</evidence>
<keyword evidence="2" id="KW-1185">Reference proteome</keyword>
<accession>D7FHZ8</accession>
<reference evidence="1 2" key="1">
    <citation type="journal article" date="2010" name="Nature">
        <title>The Ectocarpus genome and the independent evolution of multicellularity in brown algae.</title>
        <authorList>
            <person name="Cock J.M."/>
            <person name="Sterck L."/>
            <person name="Rouze P."/>
            <person name="Scornet D."/>
            <person name="Allen A.E."/>
            <person name="Amoutzias G."/>
            <person name="Anthouard V."/>
            <person name="Artiguenave F."/>
            <person name="Aury J.M."/>
            <person name="Badger J.H."/>
            <person name="Beszteri B."/>
            <person name="Billiau K."/>
            <person name="Bonnet E."/>
            <person name="Bothwell J.H."/>
            <person name="Bowler C."/>
            <person name="Boyen C."/>
            <person name="Brownlee C."/>
            <person name="Carrano C.J."/>
            <person name="Charrier B."/>
            <person name="Cho G.Y."/>
            <person name="Coelho S.M."/>
            <person name="Collen J."/>
            <person name="Corre E."/>
            <person name="Da Silva C."/>
            <person name="Delage L."/>
            <person name="Delaroque N."/>
            <person name="Dittami S.M."/>
            <person name="Doulbeau S."/>
            <person name="Elias M."/>
            <person name="Farnham G."/>
            <person name="Gachon C.M."/>
            <person name="Gschloessl B."/>
            <person name="Heesch S."/>
            <person name="Jabbari K."/>
            <person name="Jubin C."/>
            <person name="Kawai H."/>
            <person name="Kimura K."/>
            <person name="Kloareg B."/>
            <person name="Kupper F.C."/>
            <person name="Lang D."/>
            <person name="Le Bail A."/>
            <person name="Leblanc C."/>
            <person name="Lerouge P."/>
            <person name="Lohr M."/>
            <person name="Lopez P.J."/>
            <person name="Martens C."/>
            <person name="Maumus F."/>
            <person name="Michel G."/>
            <person name="Miranda-Saavedra D."/>
            <person name="Morales J."/>
            <person name="Moreau H."/>
            <person name="Motomura T."/>
            <person name="Nagasato C."/>
            <person name="Napoli C.A."/>
            <person name="Nelson D.R."/>
            <person name="Nyvall-Collen P."/>
            <person name="Peters A.F."/>
            <person name="Pommier C."/>
            <person name="Potin P."/>
            <person name="Poulain J."/>
            <person name="Quesneville H."/>
            <person name="Read B."/>
            <person name="Rensing S.A."/>
            <person name="Ritter A."/>
            <person name="Rousvoal S."/>
            <person name="Samanta M."/>
            <person name="Samson G."/>
            <person name="Schroeder D.C."/>
            <person name="Segurens B."/>
            <person name="Strittmatter M."/>
            <person name="Tonon T."/>
            <person name="Tregear J.W."/>
            <person name="Valentin K."/>
            <person name="von Dassow P."/>
            <person name="Yamagishi T."/>
            <person name="Van de Peer Y."/>
            <person name="Wincker P."/>
        </authorList>
    </citation>
    <scope>NUCLEOTIDE SEQUENCE [LARGE SCALE GENOMIC DNA]</scope>
    <source>
        <strain evidence="2">Ec32 / CCAP1310/4</strain>
    </source>
</reference>